<dbReference type="GO" id="GO:0071555">
    <property type="term" value="P:cell wall organization"/>
    <property type="evidence" value="ECO:0007669"/>
    <property type="project" value="TreeGrafter"/>
</dbReference>
<evidence type="ECO:0000313" key="9">
    <source>
        <dbReference type="Proteomes" id="UP000230340"/>
    </source>
</evidence>
<dbReference type="Proteomes" id="UP000230340">
    <property type="component" value="Unassembled WGS sequence"/>
</dbReference>
<reference evidence="9" key="1">
    <citation type="submission" date="2017-09" db="EMBL/GenBank/DDBJ databases">
        <title>Depth-based differentiation of microbial function through sediment-hosted aquifers and enrichment of novel symbionts in the deep terrestrial subsurface.</title>
        <authorList>
            <person name="Probst A.J."/>
            <person name="Ladd B."/>
            <person name="Jarett J.K."/>
            <person name="Geller-Mcgrath D.E."/>
            <person name="Sieber C.M.K."/>
            <person name="Emerson J.B."/>
            <person name="Anantharaman K."/>
            <person name="Thomas B.C."/>
            <person name="Malmstrom R."/>
            <person name="Stieglmeier M."/>
            <person name="Klingl A."/>
            <person name="Woyke T."/>
            <person name="Ryan C.M."/>
            <person name="Banfield J.F."/>
        </authorList>
    </citation>
    <scope>NUCLEOTIDE SEQUENCE [LARGE SCALE GENOMIC DNA]</scope>
</reference>
<feature type="transmembrane region" description="Helical" evidence="7">
    <location>
        <begin position="222"/>
        <end position="242"/>
    </location>
</feature>
<keyword evidence="2" id="KW-1003">Cell membrane</keyword>
<feature type="transmembrane region" description="Helical" evidence="7">
    <location>
        <begin position="170"/>
        <end position="187"/>
    </location>
</feature>
<feature type="transmembrane region" description="Helical" evidence="7">
    <location>
        <begin position="52"/>
        <end position="74"/>
    </location>
</feature>
<evidence type="ECO:0000256" key="2">
    <source>
        <dbReference type="ARBA" id="ARBA00022475"/>
    </source>
</evidence>
<accession>A0A2H0XDT4</accession>
<comment type="caution">
    <text evidence="8">The sequence shown here is derived from an EMBL/GenBank/DDBJ whole genome shotgun (WGS) entry which is preliminary data.</text>
</comment>
<evidence type="ECO:0000256" key="4">
    <source>
        <dbReference type="ARBA" id="ARBA00022692"/>
    </source>
</evidence>
<dbReference type="PANTHER" id="PTHR22926:SF3">
    <property type="entry name" value="UNDECAPRENYL-PHOSPHATE ALPHA-N-ACETYLGLUCOSAMINYL 1-PHOSPHATE TRANSFERASE"/>
    <property type="match status" value="1"/>
</dbReference>
<keyword evidence="5 7" id="KW-1133">Transmembrane helix</keyword>
<evidence type="ECO:0000256" key="7">
    <source>
        <dbReference type="SAM" id="Phobius"/>
    </source>
</evidence>
<organism evidence="8 9">
    <name type="scientific">candidate division WWE3 bacterium CG08_land_8_20_14_0_20_40_13</name>
    <dbReference type="NCBI Taxonomy" id="1975084"/>
    <lineage>
        <taxon>Bacteria</taxon>
        <taxon>Katanobacteria</taxon>
    </lineage>
</organism>
<feature type="transmembrane region" description="Helical" evidence="7">
    <location>
        <begin position="418"/>
        <end position="439"/>
    </location>
</feature>
<keyword evidence="4 7" id="KW-0812">Transmembrane</keyword>
<protein>
    <recommendedName>
        <fullName evidence="10">Undecaprenyl/decaprenyl-phosphate alpha-N-acetylglucosaminyl 1-phosphate transferase</fullName>
    </recommendedName>
</protein>
<feature type="transmembrane region" description="Helical" evidence="7">
    <location>
        <begin position="322"/>
        <end position="343"/>
    </location>
</feature>
<feature type="transmembrane region" description="Helical" evidence="7">
    <location>
        <begin position="296"/>
        <end position="316"/>
    </location>
</feature>
<proteinExistence type="predicted"/>
<dbReference type="Pfam" id="PF00953">
    <property type="entry name" value="Glycos_transf_4"/>
    <property type="match status" value="1"/>
</dbReference>
<feature type="transmembrane region" description="Helical" evidence="7">
    <location>
        <begin position="193"/>
        <end position="210"/>
    </location>
</feature>
<feature type="transmembrane region" description="Helical" evidence="7">
    <location>
        <begin position="350"/>
        <end position="369"/>
    </location>
</feature>
<dbReference type="GO" id="GO:0016780">
    <property type="term" value="F:phosphotransferase activity, for other substituted phosphate groups"/>
    <property type="evidence" value="ECO:0007669"/>
    <property type="project" value="InterPro"/>
</dbReference>
<feature type="transmembrane region" description="Helical" evidence="7">
    <location>
        <begin position="262"/>
        <end position="284"/>
    </location>
</feature>
<evidence type="ECO:0000313" key="8">
    <source>
        <dbReference type="EMBL" id="PIS23011.1"/>
    </source>
</evidence>
<evidence type="ECO:0000256" key="1">
    <source>
        <dbReference type="ARBA" id="ARBA00004651"/>
    </source>
</evidence>
<feature type="transmembrane region" description="Helical" evidence="7">
    <location>
        <begin position="119"/>
        <end position="137"/>
    </location>
</feature>
<keyword evidence="6 7" id="KW-0472">Membrane</keyword>
<dbReference type="GO" id="GO:0044038">
    <property type="term" value="P:cell wall macromolecule biosynthetic process"/>
    <property type="evidence" value="ECO:0007669"/>
    <property type="project" value="TreeGrafter"/>
</dbReference>
<evidence type="ECO:0000256" key="6">
    <source>
        <dbReference type="ARBA" id="ARBA00023136"/>
    </source>
</evidence>
<feature type="transmembrane region" description="Helical" evidence="7">
    <location>
        <begin position="375"/>
        <end position="397"/>
    </location>
</feature>
<feature type="transmembrane region" description="Helical" evidence="7">
    <location>
        <begin position="86"/>
        <end position="107"/>
    </location>
</feature>
<comment type="subcellular location">
    <subcellularLocation>
        <location evidence="1">Cell membrane</location>
        <topology evidence="1">Multi-pass membrane protein</topology>
    </subcellularLocation>
</comment>
<dbReference type="AlphaFoldDB" id="A0A2H0XDT4"/>
<dbReference type="EMBL" id="PEYT01000021">
    <property type="protein sequence ID" value="PIS23011.1"/>
    <property type="molecule type" value="Genomic_DNA"/>
</dbReference>
<feature type="transmembrane region" description="Helical" evidence="7">
    <location>
        <begin position="451"/>
        <end position="469"/>
    </location>
</feature>
<sequence length="477" mass="52329">MYKRNIKYLIFSLLPILISAVFLSLNFNGLPYQVGLFFSRPWGEAQLSAPKFLFLIPVSAVIFLIIDTGTAFYLEKKGKRELADVSRVVAVLQAVFLSFCLISIVYNSSPHDFFRNLEILNLVGPWLISFLAVYFVTPSVIRFANSRNLIDDPATHHHPAQLLSKPTPRGGALAFFIGFVLVSLLFLPFTKPLMGIFLGTLLLVIVGLIDDRAKYTSPKMRLVLQFLAAFFVVGAGVGISYIENPLGSTILLDRVVIPFDFIGHHSIVLFADIFAVLWIVFLANAVSWSNGIDGQFSGFAGIACLVIALASAKTAVSDNDPTQMGVAVLAAIASGSAFGLAPATWHPQKILWGFGATAVGLVIGALSILSLSKVYIVSMVLLVPLIDSLVTGLRRILQKKSPFWGDRGHLHHRMLDLGWSKPQIALFYWLVTAIFGMITVLSNESDIDLDVVRFGVGTVFLIVTVNLGVEWRKTRTK</sequence>
<dbReference type="GO" id="GO:0009103">
    <property type="term" value="P:lipopolysaccharide biosynthetic process"/>
    <property type="evidence" value="ECO:0007669"/>
    <property type="project" value="TreeGrafter"/>
</dbReference>
<evidence type="ECO:0008006" key="10">
    <source>
        <dbReference type="Google" id="ProtNLM"/>
    </source>
</evidence>
<dbReference type="CDD" id="cd06853">
    <property type="entry name" value="GT_WecA_like"/>
    <property type="match status" value="1"/>
</dbReference>
<evidence type="ECO:0000256" key="5">
    <source>
        <dbReference type="ARBA" id="ARBA00022989"/>
    </source>
</evidence>
<evidence type="ECO:0000256" key="3">
    <source>
        <dbReference type="ARBA" id="ARBA00022679"/>
    </source>
</evidence>
<feature type="transmembrane region" description="Helical" evidence="7">
    <location>
        <begin position="9"/>
        <end position="32"/>
    </location>
</feature>
<dbReference type="PANTHER" id="PTHR22926">
    <property type="entry name" value="PHOSPHO-N-ACETYLMURAMOYL-PENTAPEPTIDE-TRANSFERASE"/>
    <property type="match status" value="1"/>
</dbReference>
<gene>
    <name evidence="8" type="ORF">COT49_02300</name>
</gene>
<dbReference type="InterPro" id="IPR000715">
    <property type="entry name" value="Glycosyl_transferase_4"/>
</dbReference>
<keyword evidence="3" id="KW-0808">Transferase</keyword>
<dbReference type="GO" id="GO:0005886">
    <property type="term" value="C:plasma membrane"/>
    <property type="evidence" value="ECO:0007669"/>
    <property type="project" value="UniProtKB-SubCell"/>
</dbReference>
<name>A0A2H0XDT4_UNCKA</name>